<evidence type="ECO:0000313" key="2">
    <source>
        <dbReference type="EMBL" id="CAH9113439.1"/>
    </source>
</evidence>
<sequence>MLKSPTQPFGGGYASKLEQFTLSTVYNELREVLSHTFTHRHIRHKTQPMQIKIFIWKLLHNCMPITDNLRRFNLVIRPSRCPMCMNNFDTINHLFYQCSLSKQIWSYFMNIFHIPIPRRQP</sequence>
<name>A0AAV0GHL6_9ASTE</name>
<proteinExistence type="predicted"/>
<dbReference type="InterPro" id="IPR026960">
    <property type="entry name" value="RVT-Znf"/>
</dbReference>
<gene>
    <name evidence="2" type="ORF">CEPIT_LOCUS20304</name>
    <name evidence="3" type="ORF">CEPIT_LOCUS43748</name>
</gene>
<accession>A0AAV0GHL6</accession>
<reference evidence="3" key="1">
    <citation type="submission" date="2022-07" db="EMBL/GenBank/DDBJ databases">
        <authorList>
            <person name="Macas J."/>
            <person name="Novak P."/>
            <person name="Neumann P."/>
        </authorList>
    </citation>
    <scope>NUCLEOTIDE SEQUENCE</scope>
</reference>
<evidence type="ECO:0000313" key="3">
    <source>
        <dbReference type="EMBL" id="CAH9147442.1"/>
    </source>
</evidence>
<evidence type="ECO:0000259" key="1">
    <source>
        <dbReference type="Pfam" id="PF13966"/>
    </source>
</evidence>
<dbReference type="EMBL" id="CAMAPF010001130">
    <property type="protein sequence ID" value="CAH9147442.1"/>
    <property type="molecule type" value="Genomic_DNA"/>
</dbReference>
<keyword evidence="4" id="KW-1185">Reference proteome</keyword>
<dbReference type="AlphaFoldDB" id="A0AAV0GHL6"/>
<organism evidence="3 4">
    <name type="scientific">Cuscuta epithymum</name>
    <dbReference type="NCBI Taxonomy" id="186058"/>
    <lineage>
        <taxon>Eukaryota</taxon>
        <taxon>Viridiplantae</taxon>
        <taxon>Streptophyta</taxon>
        <taxon>Embryophyta</taxon>
        <taxon>Tracheophyta</taxon>
        <taxon>Spermatophyta</taxon>
        <taxon>Magnoliopsida</taxon>
        <taxon>eudicotyledons</taxon>
        <taxon>Gunneridae</taxon>
        <taxon>Pentapetalae</taxon>
        <taxon>asterids</taxon>
        <taxon>lamiids</taxon>
        <taxon>Solanales</taxon>
        <taxon>Convolvulaceae</taxon>
        <taxon>Cuscuteae</taxon>
        <taxon>Cuscuta</taxon>
        <taxon>Cuscuta subgen. Cuscuta</taxon>
    </lineage>
</organism>
<dbReference type="Proteomes" id="UP001152523">
    <property type="component" value="Unassembled WGS sequence"/>
</dbReference>
<protein>
    <recommendedName>
        <fullName evidence="1">Reverse transcriptase zinc-binding domain-containing protein</fullName>
    </recommendedName>
</protein>
<evidence type="ECO:0000313" key="4">
    <source>
        <dbReference type="Proteomes" id="UP001152523"/>
    </source>
</evidence>
<comment type="caution">
    <text evidence="3">The sequence shown here is derived from an EMBL/GenBank/DDBJ whole genome shotgun (WGS) entry which is preliminary data.</text>
</comment>
<dbReference type="Pfam" id="PF13966">
    <property type="entry name" value="zf-RVT"/>
    <property type="match status" value="1"/>
</dbReference>
<dbReference type="EMBL" id="CAMAPF010000208">
    <property type="protein sequence ID" value="CAH9113439.1"/>
    <property type="molecule type" value="Genomic_DNA"/>
</dbReference>
<feature type="domain" description="Reverse transcriptase zinc-binding" evidence="1">
    <location>
        <begin position="20"/>
        <end position="105"/>
    </location>
</feature>